<dbReference type="EMBL" id="KQ971307">
    <property type="protein sequence ID" value="EFA11208.2"/>
    <property type="molecule type" value="Genomic_DNA"/>
</dbReference>
<evidence type="ECO:0000256" key="1">
    <source>
        <dbReference type="SAM" id="MobiDB-lite"/>
    </source>
</evidence>
<evidence type="ECO:0000313" key="2">
    <source>
        <dbReference type="EMBL" id="EFA11208.2"/>
    </source>
</evidence>
<keyword evidence="3" id="KW-1185">Reference proteome</keyword>
<name>D6W7E4_TRICA</name>
<feature type="region of interest" description="Disordered" evidence="1">
    <location>
        <begin position="176"/>
        <end position="208"/>
    </location>
</feature>
<sequence>MHITKYKKLIRNRRVLFRGLTALRRLIDPIQQPQRRIKEDLGKHSEQVSVGRSVARRDAFEDDVQVSSAIRREIDIGAIGPGQGRAECRLAEHRGWAVAIDTGAPGRRPHSTCSLRWRAVAVGDRLGSRGRWGLAVIFASGHGGWPAFTDYAERGPTPARRATPTAAAAAELLKLSPAQHPCRRRQPGSRSPAPDPGPDPRPIRSRTTAPVLPNCLLQFHTYTRTPDGEGFLQLLQVTALPSADS</sequence>
<reference evidence="2 3" key="1">
    <citation type="journal article" date="2008" name="Nature">
        <title>The genome of the model beetle and pest Tribolium castaneum.</title>
        <authorList>
            <consortium name="Tribolium Genome Sequencing Consortium"/>
            <person name="Richards S."/>
            <person name="Gibbs R.A."/>
            <person name="Weinstock G.M."/>
            <person name="Brown S.J."/>
            <person name="Denell R."/>
            <person name="Beeman R.W."/>
            <person name="Gibbs R."/>
            <person name="Beeman R.W."/>
            <person name="Brown S.J."/>
            <person name="Bucher G."/>
            <person name="Friedrich M."/>
            <person name="Grimmelikhuijzen C.J."/>
            <person name="Klingler M."/>
            <person name="Lorenzen M."/>
            <person name="Richards S."/>
            <person name="Roth S."/>
            <person name="Schroder R."/>
            <person name="Tautz D."/>
            <person name="Zdobnov E.M."/>
            <person name="Muzny D."/>
            <person name="Gibbs R.A."/>
            <person name="Weinstock G.M."/>
            <person name="Attaway T."/>
            <person name="Bell S."/>
            <person name="Buhay C.J."/>
            <person name="Chandrabose M.N."/>
            <person name="Chavez D."/>
            <person name="Clerk-Blankenburg K.P."/>
            <person name="Cree A."/>
            <person name="Dao M."/>
            <person name="Davis C."/>
            <person name="Chacko J."/>
            <person name="Dinh H."/>
            <person name="Dugan-Rocha S."/>
            <person name="Fowler G."/>
            <person name="Garner T.T."/>
            <person name="Garnes J."/>
            <person name="Gnirke A."/>
            <person name="Hawes A."/>
            <person name="Hernandez J."/>
            <person name="Hines S."/>
            <person name="Holder M."/>
            <person name="Hume J."/>
            <person name="Jhangiani S.N."/>
            <person name="Joshi V."/>
            <person name="Khan Z.M."/>
            <person name="Jackson L."/>
            <person name="Kovar C."/>
            <person name="Kowis A."/>
            <person name="Lee S."/>
            <person name="Lewis L.R."/>
            <person name="Margolis J."/>
            <person name="Morgan M."/>
            <person name="Nazareth L.V."/>
            <person name="Nguyen N."/>
            <person name="Okwuonu G."/>
            <person name="Parker D."/>
            <person name="Richards S."/>
            <person name="Ruiz S.J."/>
            <person name="Santibanez J."/>
            <person name="Savard J."/>
            <person name="Scherer S.E."/>
            <person name="Schneider B."/>
            <person name="Sodergren E."/>
            <person name="Tautz D."/>
            <person name="Vattahil S."/>
            <person name="Villasana D."/>
            <person name="White C.S."/>
            <person name="Wright R."/>
            <person name="Park Y."/>
            <person name="Beeman R.W."/>
            <person name="Lord J."/>
            <person name="Oppert B."/>
            <person name="Lorenzen M."/>
            <person name="Brown S."/>
            <person name="Wang L."/>
            <person name="Savard J."/>
            <person name="Tautz D."/>
            <person name="Richards S."/>
            <person name="Weinstock G."/>
            <person name="Gibbs R.A."/>
            <person name="Liu Y."/>
            <person name="Worley K."/>
            <person name="Weinstock G."/>
            <person name="Elsik C.G."/>
            <person name="Reese J.T."/>
            <person name="Elhaik E."/>
            <person name="Landan G."/>
            <person name="Graur D."/>
            <person name="Arensburger P."/>
            <person name="Atkinson P."/>
            <person name="Beeman R.W."/>
            <person name="Beidler J."/>
            <person name="Brown S.J."/>
            <person name="Demuth J.P."/>
            <person name="Drury D.W."/>
            <person name="Du Y.Z."/>
            <person name="Fujiwara H."/>
            <person name="Lorenzen M."/>
            <person name="Maselli V."/>
            <person name="Osanai M."/>
            <person name="Park Y."/>
            <person name="Robertson H.M."/>
            <person name="Tu Z."/>
            <person name="Wang J.J."/>
            <person name="Wang S."/>
            <person name="Richards S."/>
            <person name="Song H."/>
            <person name="Zhang L."/>
            <person name="Sodergren E."/>
            <person name="Werner D."/>
            <person name="Stanke M."/>
            <person name="Morgenstern B."/>
            <person name="Solovyev V."/>
            <person name="Kosarev P."/>
            <person name="Brown G."/>
            <person name="Chen H.C."/>
            <person name="Ermolaeva O."/>
            <person name="Hlavina W."/>
            <person name="Kapustin Y."/>
            <person name="Kiryutin B."/>
            <person name="Kitts P."/>
            <person name="Maglott D."/>
            <person name="Pruitt K."/>
            <person name="Sapojnikov V."/>
            <person name="Souvorov A."/>
            <person name="Mackey A.J."/>
            <person name="Waterhouse R.M."/>
            <person name="Wyder S."/>
            <person name="Zdobnov E.M."/>
            <person name="Zdobnov E.M."/>
            <person name="Wyder S."/>
            <person name="Kriventseva E.V."/>
            <person name="Kadowaki T."/>
            <person name="Bork P."/>
            <person name="Aranda M."/>
            <person name="Bao R."/>
            <person name="Beermann A."/>
            <person name="Berns N."/>
            <person name="Bolognesi R."/>
            <person name="Bonneton F."/>
            <person name="Bopp D."/>
            <person name="Brown S.J."/>
            <person name="Bucher G."/>
            <person name="Butts T."/>
            <person name="Chaumot A."/>
            <person name="Denell R.E."/>
            <person name="Ferrier D.E."/>
            <person name="Friedrich M."/>
            <person name="Gordon C.M."/>
            <person name="Jindra M."/>
            <person name="Klingler M."/>
            <person name="Lan Q."/>
            <person name="Lattorff H.M."/>
            <person name="Laudet V."/>
            <person name="von Levetsow C."/>
            <person name="Liu Z."/>
            <person name="Lutz R."/>
            <person name="Lynch J.A."/>
            <person name="da Fonseca R.N."/>
            <person name="Posnien N."/>
            <person name="Reuter R."/>
            <person name="Roth S."/>
            <person name="Savard J."/>
            <person name="Schinko J.B."/>
            <person name="Schmitt C."/>
            <person name="Schoppmeier M."/>
            <person name="Schroder R."/>
            <person name="Shippy T.D."/>
            <person name="Simonnet F."/>
            <person name="Marques-Souza H."/>
            <person name="Tautz D."/>
            <person name="Tomoyasu Y."/>
            <person name="Trauner J."/>
            <person name="Van der Zee M."/>
            <person name="Vervoort M."/>
            <person name="Wittkopp N."/>
            <person name="Wimmer E.A."/>
            <person name="Yang X."/>
            <person name="Jones A.K."/>
            <person name="Sattelle D.B."/>
            <person name="Ebert P.R."/>
            <person name="Nelson D."/>
            <person name="Scott J.G."/>
            <person name="Beeman R.W."/>
            <person name="Muthukrishnan S."/>
            <person name="Kramer K.J."/>
            <person name="Arakane Y."/>
            <person name="Beeman R.W."/>
            <person name="Zhu Q."/>
            <person name="Hogenkamp D."/>
            <person name="Dixit R."/>
            <person name="Oppert B."/>
            <person name="Jiang H."/>
            <person name="Zou Z."/>
            <person name="Marshall J."/>
            <person name="Elpidina E."/>
            <person name="Vinokurov K."/>
            <person name="Oppert C."/>
            <person name="Zou Z."/>
            <person name="Evans J."/>
            <person name="Lu Z."/>
            <person name="Zhao P."/>
            <person name="Sumathipala N."/>
            <person name="Altincicek B."/>
            <person name="Vilcinskas A."/>
            <person name="Williams M."/>
            <person name="Hultmark D."/>
            <person name="Hetru C."/>
            <person name="Jiang H."/>
            <person name="Grimmelikhuijzen C.J."/>
            <person name="Hauser F."/>
            <person name="Cazzamali G."/>
            <person name="Williamson M."/>
            <person name="Park Y."/>
            <person name="Li B."/>
            <person name="Tanaka Y."/>
            <person name="Predel R."/>
            <person name="Neupert S."/>
            <person name="Schachtner J."/>
            <person name="Verleyen P."/>
            <person name="Raible F."/>
            <person name="Bork P."/>
            <person name="Friedrich M."/>
            <person name="Walden K.K."/>
            <person name="Robertson H.M."/>
            <person name="Angeli S."/>
            <person name="Foret S."/>
            <person name="Bucher G."/>
            <person name="Schuetz S."/>
            <person name="Maleszka R."/>
            <person name="Wimmer E.A."/>
            <person name="Beeman R.W."/>
            <person name="Lorenzen M."/>
            <person name="Tomoyasu Y."/>
            <person name="Miller S.C."/>
            <person name="Grossmann D."/>
            <person name="Bucher G."/>
        </authorList>
    </citation>
    <scope>NUCLEOTIDE SEQUENCE [LARGE SCALE GENOMIC DNA]</scope>
    <source>
        <strain evidence="2 3">Georgia GA2</strain>
    </source>
</reference>
<dbReference type="AlphaFoldDB" id="D6W7E4"/>
<dbReference type="InParanoid" id="D6W7E4"/>
<dbReference type="Proteomes" id="UP000007266">
    <property type="component" value="Linkage group 1"/>
</dbReference>
<proteinExistence type="predicted"/>
<reference evidence="2 3" key="2">
    <citation type="journal article" date="2010" name="Nucleic Acids Res.">
        <title>BeetleBase in 2010: revisions to provide comprehensive genomic information for Tribolium castaneum.</title>
        <authorList>
            <person name="Kim H.S."/>
            <person name="Murphy T."/>
            <person name="Xia J."/>
            <person name="Caragea D."/>
            <person name="Park Y."/>
            <person name="Beeman R.W."/>
            <person name="Lorenzen M.D."/>
            <person name="Butcher S."/>
            <person name="Manak J.R."/>
            <person name="Brown S.J."/>
        </authorList>
    </citation>
    <scope>GENOME REANNOTATION</scope>
    <source>
        <strain evidence="2 3">Georgia GA2</strain>
    </source>
</reference>
<dbReference type="HOGENOM" id="CLU_1009469_0_0_1"/>
<gene>
    <name evidence="2" type="primary">AUGUSTUS-3.0.2_05172</name>
    <name evidence="2" type="ORF">TcasGA2_TC005172</name>
</gene>
<evidence type="ECO:0000313" key="3">
    <source>
        <dbReference type="Proteomes" id="UP000007266"/>
    </source>
</evidence>
<accession>D6W7E4</accession>
<organism evidence="2 3">
    <name type="scientific">Tribolium castaneum</name>
    <name type="common">Red flour beetle</name>
    <dbReference type="NCBI Taxonomy" id="7070"/>
    <lineage>
        <taxon>Eukaryota</taxon>
        <taxon>Metazoa</taxon>
        <taxon>Ecdysozoa</taxon>
        <taxon>Arthropoda</taxon>
        <taxon>Hexapoda</taxon>
        <taxon>Insecta</taxon>
        <taxon>Pterygota</taxon>
        <taxon>Neoptera</taxon>
        <taxon>Endopterygota</taxon>
        <taxon>Coleoptera</taxon>
        <taxon>Polyphaga</taxon>
        <taxon>Cucujiformia</taxon>
        <taxon>Tenebrionidae</taxon>
        <taxon>Tenebrionidae incertae sedis</taxon>
        <taxon>Tribolium</taxon>
    </lineage>
</organism>
<protein>
    <submittedName>
        <fullName evidence="2">Uncharacterized protein</fullName>
    </submittedName>
</protein>